<evidence type="ECO:0000313" key="10">
    <source>
        <dbReference type="Proteomes" id="UP001204851"/>
    </source>
</evidence>
<feature type="domain" description="Flavodoxin-like" evidence="8">
    <location>
        <begin position="4"/>
        <end position="174"/>
    </location>
</feature>
<evidence type="ECO:0000256" key="7">
    <source>
        <dbReference type="PIRNR" id="PIRNR038996"/>
    </source>
</evidence>
<keyword evidence="6 7" id="KW-0249">Electron transport</keyword>
<dbReference type="NCBIfam" id="TIGR01752">
    <property type="entry name" value="flav_long"/>
    <property type="match status" value="1"/>
</dbReference>
<gene>
    <name evidence="9" type="ORF">M0L44_09835</name>
</gene>
<dbReference type="PROSITE" id="PS00201">
    <property type="entry name" value="FLAVODOXIN"/>
    <property type="match status" value="1"/>
</dbReference>
<dbReference type="InterPro" id="IPR008254">
    <property type="entry name" value="Flavodoxin/NO_synth"/>
</dbReference>
<sequence>MQQIGIFFGTETGTTRLVAKKIQARLGEAIAAKPLNVNRIEPAQLLAHDALILGTPSYGVGQIPGHSAGCLESNWEEFLAKMPADVSLRGKRIALFGLGAQERYAERFASSLRRLHDVLQGWGAEIIGGWPTEGYTFEQSAALVEGRFVGLVIDQRTQGMLTDARLDAWVDQVRPLLLERLQQPQAA</sequence>
<dbReference type="Gene3D" id="3.40.50.360">
    <property type="match status" value="1"/>
</dbReference>
<dbReference type="Pfam" id="PF00258">
    <property type="entry name" value="Flavodoxin_1"/>
    <property type="match status" value="1"/>
</dbReference>
<evidence type="ECO:0000256" key="6">
    <source>
        <dbReference type="ARBA" id="ARBA00022982"/>
    </source>
</evidence>
<evidence type="ECO:0000313" key="9">
    <source>
        <dbReference type="EMBL" id="MCO5977010.1"/>
    </source>
</evidence>
<comment type="similarity">
    <text evidence="2 7">Belongs to the flavodoxin family.</text>
</comment>
<dbReference type="NCBIfam" id="NF006739">
    <property type="entry name" value="PRK09267.1-5"/>
    <property type="match status" value="1"/>
</dbReference>
<dbReference type="InterPro" id="IPR001226">
    <property type="entry name" value="Flavodoxin_CS"/>
</dbReference>
<dbReference type="EMBL" id="JAMXMC010000005">
    <property type="protein sequence ID" value="MCO5977010.1"/>
    <property type="molecule type" value="Genomic_DNA"/>
</dbReference>
<dbReference type="PIRSF" id="PIRSF038996">
    <property type="entry name" value="FldA"/>
    <property type="match status" value="1"/>
</dbReference>
<dbReference type="Proteomes" id="UP001204851">
    <property type="component" value="Unassembled WGS sequence"/>
</dbReference>
<dbReference type="PANTHER" id="PTHR42809:SF1">
    <property type="entry name" value="FLAVODOXIN 1"/>
    <property type="match status" value="1"/>
</dbReference>
<evidence type="ECO:0000256" key="4">
    <source>
        <dbReference type="ARBA" id="ARBA00022630"/>
    </source>
</evidence>
<dbReference type="PROSITE" id="PS50902">
    <property type="entry name" value="FLAVODOXIN_LIKE"/>
    <property type="match status" value="1"/>
</dbReference>
<evidence type="ECO:0000256" key="2">
    <source>
        <dbReference type="ARBA" id="ARBA00005267"/>
    </source>
</evidence>
<protein>
    <recommendedName>
        <fullName evidence="7">Flavodoxin</fullName>
    </recommendedName>
</protein>
<comment type="function">
    <text evidence="7">Low-potential electron donor to a number of redox enzymes.</text>
</comment>
<dbReference type="RefSeq" id="WP_252769548.1">
    <property type="nucleotide sequence ID" value="NZ_JAMXMC010000005.1"/>
</dbReference>
<keyword evidence="3 7" id="KW-0813">Transport</keyword>
<evidence type="ECO:0000256" key="5">
    <source>
        <dbReference type="ARBA" id="ARBA00022643"/>
    </source>
</evidence>
<evidence type="ECO:0000259" key="8">
    <source>
        <dbReference type="PROSITE" id="PS50902"/>
    </source>
</evidence>
<accession>A0ABT1BLB9</accession>
<dbReference type="InterPro" id="IPR010086">
    <property type="entry name" value="Flavodoxin_lc"/>
</dbReference>
<comment type="cofactor">
    <cofactor evidence="1 7">
        <name>FMN</name>
        <dbReference type="ChEBI" id="CHEBI:58210"/>
    </cofactor>
</comment>
<evidence type="ECO:0000256" key="3">
    <source>
        <dbReference type="ARBA" id="ARBA00022448"/>
    </source>
</evidence>
<dbReference type="SUPFAM" id="SSF52218">
    <property type="entry name" value="Flavoproteins"/>
    <property type="match status" value="1"/>
</dbReference>
<keyword evidence="10" id="KW-1185">Reference proteome</keyword>
<keyword evidence="4 7" id="KW-0285">Flavoprotein</keyword>
<reference evidence="9 10" key="1">
    <citation type="submission" date="2022-06" db="EMBL/GenBank/DDBJ databases">
        <title>Ideonella sp. NS12-5 Genome sequencing and assembly.</title>
        <authorList>
            <person name="Jung Y."/>
        </authorList>
    </citation>
    <scope>NUCLEOTIDE SEQUENCE [LARGE SCALE GENOMIC DNA]</scope>
    <source>
        <strain evidence="9 10">NS12-5</strain>
    </source>
</reference>
<dbReference type="InterPro" id="IPR050619">
    <property type="entry name" value="Flavodoxin"/>
</dbReference>
<evidence type="ECO:0000256" key="1">
    <source>
        <dbReference type="ARBA" id="ARBA00001917"/>
    </source>
</evidence>
<organism evidence="9 10">
    <name type="scientific">Ideonella oryzae</name>
    <dbReference type="NCBI Taxonomy" id="2937441"/>
    <lineage>
        <taxon>Bacteria</taxon>
        <taxon>Pseudomonadati</taxon>
        <taxon>Pseudomonadota</taxon>
        <taxon>Betaproteobacteria</taxon>
        <taxon>Burkholderiales</taxon>
        <taxon>Sphaerotilaceae</taxon>
        <taxon>Ideonella</taxon>
    </lineage>
</organism>
<comment type="caution">
    <text evidence="9">The sequence shown here is derived from an EMBL/GenBank/DDBJ whole genome shotgun (WGS) entry which is preliminary data.</text>
</comment>
<dbReference type="InterPro" id="IPR029039">
    <property type="entry name" value="Flavoprotein-like_sf"/>
</dbReference>
<keyword evidence="5 7" id="KW-0288">FMN</keyword>
<name>A0ABT1BLB9_9BURK</name>
<proteinExistence type="inferred from homology"/>
<dbReference type="PANTHER" id="PTHR42809">
    <property type="entry name" value="FLAVODOXIN 2"/>
    <property type="match status" value="1"/>
</dbReference>